<feature type="domain" description="PPIase FKBP-type" evidence="7">
    <location>
        <begin position="66"/>
        <end position="151"/>
    </location>
</feature>
<dbReference type="Pfam" id="PF00254">
    <property type="entry name" value="FKBP_C"/>
    <property type="match status" value="1"/>
</dbReference>
<keyword evidence="3 5" id="KW-0697">Rotamase</keyword>
<dbReference type="OrthoDB" id="9814548at2"/>
<evidence type="ECO:0000256" key="4">
    <source>
        <dbReference type="ARBA" id="ARBA00023235"/>
    </source>
</evidence>
<sequence>MNRIIVGLLIIVFGASACKKEVDQAEVDRLLIEEYVAATGLNTQVDPSGLYYVIEEPGTGIQPNISDDVEVRYKGYLLDGTVFDQTTGDKTVVFNLGGLILGWQIAIPLLKEGGKGTFIHPSALAYGRRSAGPLIGPNEVLVFEIELVDVKR</sequence>
<accession>A0A2D0NDB7</accession>
<dbReference type="PANTHER" id="PTHR43811:SF57">
    <property type="entry name" value="FKBP-TYPE PEPTIDYL-PROLYL CIS-TRANS ISOMERASE FKPA-RELATED"/>
    <property type="match status" value="1"/>
</dbReference>
<evidence type="ECO:0000256" key="5">
    <source>
        <dbReference type="PROSITE-ProRule" id="PRU00277"/>
    </source>
</evidence>
<dbReference type="InterPro" id="IPR001179">
    <property type="entry name" value="PPIase_FKBP_dom"/>
</dbReference>
<comment type="catalytic activity">
    <reaction evidence="1 5 6">
        <text>[protein]-peptidylproline (omega=180) = [protein]-peptidylproline (omega=0)</text>
        <dbReference type="Rhea" id="RHEA:16237"/>
        <dbReference type="Rhea" id="RHEA-COMP:10747"/>
        <dbReference type="Rhea" id="RHEA-COMP:10748"/>
        <dbReference type="ChEBI" id="CHEBI:83833"/>
        <dbReference type="ChEBI" id="CHEBI:83834"/>
        <dbReference type="EC" id="5.2.1.8"/>
    </reaction>
</comment>
<evidence type="ECO:0000259" key="7">
    <source>
        <dbReference type="PROSITE" id="PS50059"/>
    </source>
</evidence>
<keyword evidence="9" id="KW-1185">Reference proteome</keyword>
<dbReference type="SUPFAM" id="SSF54534">
    <property type="entry name" value="FKBP-like"/>
    <property type="match status" value="1"/>
</dbReference>
<comment type="similarity">
    <text evidence="2 6">Belongs to the FKBP-type PPIase family.</text>
</comment>
<evidence type="ECO:0000256" key="2">
    <source>
        <dbReference type="ARBA" id="ARBA00006577"/>
    </source>
</evidence>
<dbReference type="EC" id="5.2.1.8" evidence="6"/>
<protein>
    <recommendedName>
        <fullName evidence="6">Peptidyl-prolyl cis-trans isomerase</fullName>
        <ecNumber evidence="6">5.2.1.8</ecNumber>
    </recommendedName>
</protein>
<name>A0A2D0NDB7_FLAN2</name>
<dbReference type="RefSeq" id="WP_099150477.1">
    <property type="nucleotide sequence ID" value="NZ_PDUD01000018.1"/>
</dbReference>
<dbReference type="Gene3D" id="3.10.50.40">
    <property type="match status" value="1"/>
</dbReference>
<dbReference type="PANTHER" id="PTHR43811">
    <property type="entry name" value="FKBP-TYPE PEPTIDYL-PROLYL CIS-TRANS ISOMERASE FKPA"/>
    <property type="match status" value="1"/>
</dbReference>
<comment type="caution">
    <text evidence="8">The sequence shown here is derived from an EMBL/GenBank/DDBJ whole genome shotgun (WGS) entry which is preliminary data.</text>
</comment>
<dbReference type="PROSITE" id="PS51257">
    <property type="entry name" value="PROKAR_LIPOPROTEIN"/>
    <property type="match status" value="1"/>
</dbReference>
<proteinExistence type="inferred from homology"/>
<evidence type="ECO:0000313" key="8">
    <source>
        <dbReference type="EMBL" id="PHN06492.1"/>
    </source>
</evidence>
<evidence type="ECO:0000313" key="9">
    <source>
        <dbReference type="Proteomes" id="UP000223913"/>
    </source>
</evidence>
<reference evidence="8 9" key="1">
    <citation type="submission" date="2017-10" db="EMBL/GenBank/DDBJ databases">
        <title>The draft genome sequence of Lewinella nigricans NBRC 102662.</title>
        <authorList>
            <person name="Wang K."/>
        </authorList>
    </citation>
    <scope>NUCLEOTIDE SEQUENCE [LARGE SCALE GENOMIC DNA]</scope>
    <source>
        <strain evidence="8 9">NBRC 102662</strain>
    </source>
</reference>
<gene>
    <name evidence="8" type="ORF">CRP01_12335</name>
</gene>
<organism evidence="8 9">
    <name type="scientific">Flavilitoribacter nigricans (strain ATCC 23147 / DSM 23189 / NBRC 102662 / NCIMB 1420 / SS-2)</name>
    <name type="common">Lewinella nigricans</name>
    <dbReference type="NCBI Taxonomy" id="1122177"/>
    <lineage>
        <taxon>Bacteria</taxon>
        <taxon>Pseudomonadati</taxon>
        <taxon>Bacteroidota</taxon>
        <taxon>Saprospiria</taxon>
        <taxon>Saprospirales</taxon>
        <taxon>Lewinellaceae</taxon>
        <taxon>Flavilitoribacter</taxon>
    </lineage>
</organism>
<keyword evidence="4 5" id="KW-0413">Isomerase</keyword>
<dbReference type="AlphaFoldDB" id="A0A2D0NDB7"/>
<dbReference type="GO" id="GO:0003755">
    <property type="term" value="F:peptidyl-prolyl cis-trans isomerase activity"/>
    <property type="evidence" value="ECO:0007669"/>
    <property type="project" value="UniProtKB-UniRule"/>
</dbReference>
<evidence type="ECO:0000256" key="3">
    <source>
        <dbReference type="ARBA" id="ARBA00023110"/>
    </source>
</evidence>
<dbReference type="Proteomes" id="UP000223913">
    <property type="component" value="Unassembled WGS sequence"/>
</dbReference>
<dbReference type="EMBL" id="PDUD01000018">
    <property type="protein sequence ID" value="PHN06492.1"/>
    <property type="molecule type" value="Genomic_DNA"/>
</dbReference>
<dbReference type="PROSITE" id="PS50059">
    <property type="entry name" value="FKBP_PPIASE"/>
    <property type="match status" value="1"/>
</dbReference>
<evidence type="ECO:0000256" key="1">
    <source>
        <dbReference type="ARBA" id="ARBA00000971"/>
    </source>
</evidence>
<evidence type="ECO:0000256" key="6">
    <source>
        <dbReference type="RuleBase" id="RU003915"/>
    </source>
</evidence>
<dbReference type="InterPro" id="IPR046357">
    <property type="entry name" value="PPIase_dom_sf"/>
</dbReference>